<dbReference type="GO" id="GO:0048038">
    <property type="term" value="F:quinone binding"/>
    <property type="evidence" value="ECO:0007669"/>
    <property type="project" value="TreeGrafter"/>
</dbReference>
<dbReference type="STRING" id="1513793.SAMN06296036_12198"/>
<dbReference type="InterPro" id="IPR002347">
    <property type="entry name" value="SDR_fam"/>
</dbReference>
<dbReference type="OrthoDB" id="9797020at2"/>
<dbReference type="PANTHER" id="PTHR42760:SF133">
    <property type="entry name" value="3-OXOACYL-[ACYL-CARRIER-PROTEIN] REDUCTASE"/>
    <property type="match status" value="1"/>
</dbReference>
<keyword evidence="4" id="KW-1185">Reference proteome</keyword>
<comment type="similarity">
    <text evidence="1">Belongs to the short-chain dehydrogenases/reductases (SDR) family.</text>
</comment>
<dbReference type="SUPFAM" id="SSF51735">
    <property type="entry name" value="NAD(P)-binding Rossmann-fold domains"/>
    <property type="match status" value="1"/>
</dbReference>
<sequence>MMRFEGKTIVITGGSGGIGLATAIRIAEEGGRVLVTGTNAGKLEKANAAHERIDVLANDAGDPKAAEELGQKVKEMYGEIDGLFLNAGFGVFTPIEEVTSEQFDSQFNVNVRGPILHAKELGSLIKKGGSVLLNTSIAQNLGMQGAILYASTKGALRTATRVLAREMADRSIRVNAVSPGPIGTDFFDRTGMPEDQVKGMAEQIMNQVPLGRFGKPEEIAAASAFLLSDDASFMTGSEITVDGGMSQL</sequence>
<dbReference type="FunFam" id="3.40.50.720:FF:000084">
    <property type="entry name" value="Short-chain dehydrogenase reductase"/>
    <property type="match status" value="1"/>
</dbReference>
<name>A0A1Y6CFW1_9BACT</name>
<keyword evidence="2" id="KW-0560">Oxidoreductase</keyword>
<dbReference type="Pfam" id="PF13561">
    <property type="entry name" value="adh_short_C2"/>
    <property type="match status" value="1"/>
</dbReference>
<dbReference type="Gene3D" id="3.40.50.720">
    <property type="entry name" value="NAD(P)-binding Rossmann-like Domain"/>
    <property type="match status" value="1"/>
</dbReference>
<proteinExistence type="inferred from homology"/>
<dbReference type="PRINTS" id="PR00081">
    <property type="entry name" value="GDHRDH"/>
</dbReference>
<evidence type="ECO:0000256" key="1">
    <source>
        <dbReference type="ARBA" id="ARBA00006484"/>
    </source>
</evidence>
<organism evidence="3 4">
    <name type="scientific">Pseudobacteriovorax antillogorgiicola</name>
    <dbReference type="NCBI Taxonomy" id="1513793"/>
    <lineage>
        <taxon>Bacteria</taxon>
        <taxon>Pseudomonadati</taxon>
        <taxon>Bdellovibrionota</taxon>
        <taxon>Oligoflexia</taxon>
        <taxon>Oligoflexales</taxon>
        <taxon>Pseudobacteriovoracaceae</taxon>
        <taxon>Pseudobacteriovorax</taxon>
    </lineage>
</organism>
<evidence type="ECO:0000313" key="3">
    <source>
        <dbReference type="EMBL" id="SMF62834.1"/>
    </source>
</evidence>
<dbReference type="RefSeq" id="WP_132323196.1">
    <property type="nucleotide sequence ID" value="NZ_FWZT01000021.1"/>
</dbReference>
<accession>A0A1Y6CFW1</accession>
<dbReference type="CDD" id="cd05233">
    <property type="entry name" value="SDR_c"/>
    <property type="match status" value="1"/>
</dbReference>
<dbReference type="GO" id="GO:0016616">
    <property type="term" value="F:oxidoreductase activity, acting on the CH-OH group of donors, NAD or NADP as acceptor"/>
    <property type="evidence" value="ECO:0007669"/>
    <property type="project" value="TreeGrafter"/>
</dbReference>
<reference evidence="4" key="1">
    <citation type="submission" date="2017-04" db="EMBL/GenBank/DDBJ databases">
        <authorList>
            <person name="Varghese N."/>
            <person name="Submissions S."/>
        </authorList>
    </citation>
    <scope>NUCLEOTIDE SEQUENCE [LARGE SCALE GENOMIC DNA]</scope>
    <source>
        <strain evidence="4">RKEM611</strain>
    </source>
</reference>
<gene>
    <name evidence="3" type="ORF">SAMN06296036_12198</name>
</gene>
<dbReference type="InterPro" id="IPR036291">
    <property type="entry name" value="NAD(P)-bd_dom_sf"/>
</dbReference>
<dbReference type="AlphaFoldDB" id="A0A1Y6CFW1"/>
<dbReference type="Proteomes" id="UP000192907">
    <property type="component" value="Unassembled WGS sequence"/>
</dbReference>
<dbReference type="EMBL" id="FWZT01000021">
    <property type="protein sequence ID" value="SMF62834.1"/>
    <property type="molecule type" value="Genomic_DNA"/>
</dbReference>
<evidence type="ECO:0000313" key="4">
    <source>
        <dbReference type="Proteomes" id="UP000192907"/>
    </source>
</evidence>
<protein>
    <submittedName>
        <fullName evidence="3">NAD(P)-dependent dehydrogenase, short-chain alcohol dehydrogenase family</fullName>
    </submittedName>
</protein>
<dbReference type="PANTHER" id="PTHR42760">
    <property type="entry name" value="SHORT-CHAIN DEHYDROGENASES/REDUCTASES FAMILY MEMBER"/>
    <property type="match status" value="1"/>
</dbReference>
<evidence type="ECO:0000256" key="2">
    <source>
        <dbReference type="ARBA" id="ARBA00023002"/>
    </source>
</evidence>
<dbReference type="GO" id="GO:0006633">
    <property type="term" value="P:fatty acid biosynthetic process"/>
    <property type="evidence" value="ECO:0007669"/>
    <property type="project" value="TreeGrafter"/>
</dbReference>